<sequence>MTLRNFSDYIAEWGRLGADEFRIRYQRPALLGLCVVGELEEEGERGEARTFMAALQEEDDPASLRGRIWLFYERFYAQTEAVRLGRSADNDIVVPDYAISTTHCEFHIQEGGLVVVDLASHNGTYVNDYRLTPHSPFIVDDQDELILGRYKFEYLAAATFAERVEKMASL</sequence>
<accession>A0A4Y6PSJ4</accession>
<organism evidence="2 3">
    <name type="scientific">Persicimonas caeni</name>
    <dbReference type="NCBI Taxonomy" id="2292766"/>
    <lineage>
        <taxon>Bacteria</taxon>
        <taxon>Deltaproteobacteria</taxon>
        <taxon>Bradymonadales</taxon>
        <taxon>Bradymonadaceae</taxon>
        <taxon>Persicimonas</taxon>
    </lineage>
</organism>
<dbReference type="PROSITE" id="PS50006">
    <property type="entry name" value="FHA_DOMAIN"/>
    <property type="match status" value="1"/>
</dbReference>
<reference evidence="2 3" key="1">
    <citation type="submission" date="2019-06" db="EMBL/GenBank/DDBJ databases">
        <title>Persicimonas caeni gen. nov., sp. nov., a predatory bacterium isolated from solar saltern.</title>
        <authorList>
            <person name="Wang S."/>
        </authorList>
    </citation>
    <scope>NUCLEOTIDE SEQUENCE [LARGE SCALE GENOMIC DNA]</scope>
    <source>
        <strain evidence="2 3">YN101</strain>
    </source>
</reference>
<dbReference type="InterPro" id="IPR008984">
    <property type="entry name" value="SMAD_FHA_dom_sf"/>
</dbReference>
<dbReference type="PANTHER" id="PTHR23308">
    <property type="entry name" value="NUCLEAR INHIBITOR OF PROTEIN PHOSPHATASE-1"/>
    <property type="match status" value="1"/>
</dbReference>
<proteinExistence type="predicted"/>
<dbReference type="Pfam" id="PF00498">
    <property type="entry name" value="FHA"/>
    <property type="match status" value="1"/>
</dbReference>
<evidence type="ECO:0000259" key="1">
    <source>
        <dbReference type="PROSITE" id="PS50006"/>
    </source>
</evidence>
<dbReference type="Gene3D" id="2.60.200.20">
    <property type="match status" value="1"/>
</dbReference>
<name>A0A4Y6PSJ4_PERCE</name>
<dbReference type="SUPFAM" id="SSF49879">
    <property type="entry name" value="SMAD/FHA domain"/>
    <property type="match status" value="1"/>
</dbReference>
<dbReference type="EMBL" id="CP041186">
    <property type="protein sequence ID" value="QDG51304.1"/>
    <property type="molecule type" value="Genomic_DNA"/>
</dbReference>
<protein>
    <submittedName>
        <fullName evidence="2">FHA domain-containing protein</fullName>
    </submittedName>
</protein>
<dbReference type="OrthoDB" id="5381163at2"/>
<dbReference type="AlphaFoldDB" id="A0A4Y6PSJ4"/>
<evidence type="ECO:0000313" key="2">
    <source>
        <dbReference type="EMBL" id="QDG51304.1"/>
    </source>
</evidence>
<gene>
    <name evidence="2" type="ORF">FIV42_11295</name>
</gene>
<feature type="domain" description="FHA" evidence="1">
    <location>
        <begin position="82"/>
        <end position="131"/>
    </location>
</feature>
<evidence type="ECO:0000313" key="3">
    <source>
        <dbReference type="Proteomes" id="UP000315995"/>
    </source>
</evidence>
<dbReference type="RefSeq" id="WP_141197789.1">
    <property type="nucleotide sequence ID" value="NZ_CP041186.1"/>
</dbReference>
<dbReference type="SMART" id="SM00240">
    <property type="entry name" value="FHA"/>
    <property type="match status" value="1"/>
</dbReference>
<keyword evidence="3" id="KW-1185">Reference proteome</keyword>
<dbReference type="InterPro" id="IPR000253">
    <property type="entry name" value="FHA_dom"/>
</dbReference>
<dbReference type="Proteomes" id="UP000315995">
    <property type="component" value="Chromosome"/>
</dbReference>
<dbReference type="CDD" id="cd00060">
    <property type="entry name" value="FHA"/>
    <property type="match status" value="1"/>
</dbReference>
<dbReference type="InterPro" id="IPR050923">
    <property type="entry name" value="Cell_Proc_Reg/RNA_Proc"/>
</dbReference>
<accession>A0A5B8Y3J6</accession>